<dbReference type="PROSITE" id="PS00122">
    <property type="entry name" value="CARBOXYLESTERASE_B_1"/>
    <property type="match status" value="2"/>
</dbReference>
<organism evidence="7 8">
    <name type="scientific">Photinus pyralis</name>
    <name type="common">Common eastern firefly</name>
    <name type="synonym">Lampyris pyralis</name>
    <dbReference type="NCBI Taxonomy" id="7054"/>
    <lineage>
        <taxon>Eukaryota</taxon>
        <taxon>Metazoa</taxon>
        <taxon>Ecdysozoa</taxon>
        <taxon>Arthropoda</taxon>
        <taxon>Hexapoda</taxon>
        <taxon>Insecta</taxon>
        <taxon>Pterygota</taxon>
        <taxon>Neoptera</taxon>
        <taxon>Endopterygota</taxon>
        <taxon>Coleoptera</taxon>
        <taxon>Polyphaga</taxon>
        <taxon>Elateriformia</taxon>
        <taxon>Elateroidea</taxon>
        <taxon>Lampyridae</taxon>
        <taxon>Lampyrinae</taxon>
        <taxon>Photinus</taxon>
    </lineage>
</organism>
<dbReference type="Gene3D" id="3.40.50.1820">
    <property type="entry name" value="alpha/beta hydrolase"/>
    <property type="match status" value="2"/>
</dbReference>
<evidence type="ECO:0000313" key="7">
    <source>
        <dbReference type="EMBL" id="KAB0804536.1"/>
    </source>
</evidence>
<reference evidence="7 8" key="1">
    <citation type="journal article" date="2018" name="Elife">
        <title>Firefly genomes illuminate parallel origins of bioluminescence in beetles.</title>
        <authorList>
            <person name="Fallon T.R."/>
            <person name="Lower S.E."/>
            <person name="Chang C.H."/>
            <person name="Bessho-Uehara M."/>
            <person name="Martin G.J."/>
            <person name="Bewick A.J."/>
            <person name="Behringer M."/>
            <person name="Debat H.J."/>
            <person name="Wong I."/>
            <person name="Day J.C."/>
            <person name="Suvorov A."/>
            <person name="Silva C.J."/>
            <person name="Stanger-Hall K.F."/>
            <person name="Hall D.W."/>
            <person name="Schmitz R.J."/>
            <person name="Nelson D.R."/>
            <person name="Lewis S.M."/>
            <person name="Shigenobu S."/>
            <person name="Bybee S.M."/>
            <person name="Larracuente A.M."/>
            <person name="Oba Y."/>
            <person name="Weng J.K."/>
        </authorList>
    </citation>
    <scope>NUCLEOTIDE SEQUENCE [LARGE SCALE GENOMIC DNA]</scope>
    <source>
        <strain evidence="7">1611_PpyrPB1</strain>
        <tissue evidence="7">Whole body</tissue>
    </source>
</reference>
<evidence type="ECO:0000256" key="5">
    <source>
        <dbReference type="ARBA" id="ARBA00023180"/>
    </source>
</evidence>
<evidence type="ECO:0000256" key="2">
    <source>
        <dbReference type="ARBA" id="ARBA00022487"/>
    </source>
</evidence>
<dbReference type="PANTHER" id="PTHR43142">
    <property type="entry name" value="CARBOXYLIC ESTER HYDROLASE"/>
    <property type="match status" value="1"/>
</dbReference>
<gene>
    <name evidence="7" type="ORF">PPYR_01506</name>
</gene>
<keyword evidence="5" id="KW-0325">Glycoprotein</keyword>
<dbReference type="InterPro" id="IPR019826">
    <property type="entry name" value="Carboxylesterase_B_AS"/>
</dbReference>
<dbReference type="EMBL" id="VVIM01000001">
    <property type="protein sequence ID" value="KAB0804536.1"/>
    <property type="molecule type" value="Genomic_DNA"/>
</dbReference>
<sequence length="1078" mass="120751">MEDVLVTAKCGTLKGKTEIDYANRTYYSFRGIPYAKPPLGHLRFKAPLPPDPWDGVWDATNHGEVCCFKPRGNDSVVGSENCLFLNVYTRNLGRLAPVMCWIHGGGFTFGSGNSDWHGPDYLISENVVLVTLNYRLGLLGFLNFEDPALDVPGNAGLKDQVMALRWIRDNIRSFGGDPNNVTIFGHSSGGASVHYLILSSLAKGLFHKAILQSGNAVSCWGTGQRSLCNLQTAMNMKASEETLLQLLQKMSLVELMQLQANIPIKYEQSSYQTFGPVVEKFSSQSSFLLEEPLTILRSGVYNHVPIMTGYTSREALNMDFLNKRVDVSDKKITDFELEIPITIKVINGSKISKHIAEKIKLHYFGKCPEENLNQYYFLKTDTIQTWPTHCTVRHHANTAKEPIYFYRISLDANLNVFKKLLKINRPGTCHGDELGYLFKNSKLPVPSPHSPEMKAIKRFTKLWTNFARTGNPNPTEADPLINVHWKPVVKDKFHYLDIGENLTYSTGDYSTYIKYITYTTTLHYNTLVSTFSQISSRSVSSMADNPRVTVNEGVLQGNVKNDYQGNKYYSFQGIPYGEAPIGELRFKAPKPAKPWEGIRDATKEGSECYSRHMIFKNIIGAEDCLYLNVFTPKLPAEDPNLKPVMVWIHGGGFTLGSGSSELYGPDFLITESVVLVTINYRLGILGFLSIDDPDLEATGNAGLKDQIMALRWVQSNISKFGGDPNNVTIFGESAGAASIHYMILSPMGKGLFHKAILQSSSAFCCWAKGSPSLPLVTKALNLETTNAKEVLDILQKMPVDQLLELQEKLPDLFTADFVRPFGPIVENPLAKNAFLTREPLDVILSGNYHHVPIMIGFNSREGIISEIDSKRKHGELRFLTDFGTTIPHVMKLEKNSNLSKIVSEKIKNFYYGSGGPTHENVDQFYLMEGDNLFVWAIYIAVKHHSLTAREPIYLYRLTVDSSLNVYKRFAQANAPGVCHGDDLGYLFTNALTPSIIPNSVEDLSVRRIKKLWTTFARTGNPNPAIKDDLIAVDWKPVEPEKFHFLEIGDNLTVGVNPECERMKFWQSLFLLSPHSSKL</sequence>
<dbReference type="GO" id="GO:0052689">
    <property type="term" value="F:carboxylic ester hydrolase activity"/>
    <property type="evidence" value="ECO:0007669"/>
    <property type="project" value="UniProtKB-KW"/>
</dbReference>
<dbReference type="PROSITE" id="PS00941">
    <property type="entry name" value="CARBOXYLESTERASE_B_2"/>
    <property type="match status" value="1"/>
</dbReference>
<keyword evidence="3" id="KW-0378">Hydrolase</keyword>
<evidence type="ECO:0000313" key="8">
    <source>
        <dbReference type="Proteomes" id="UP000327044"/>
    </source>
</evidence>
<feature type="domain" description="Carboxylesterase type B" evidence="6">
    <location>
        <begin position="4"/>
        <end position="503"/>
    </location>
</feature>
<keyword evidence="4" id="KW-1015">Disulfide bond</keyword>
<dbReference type="AlphaFoldDB" id="A0A5N4B4P2"/>
<comment type="similarity">
    <text evidence="1">Belongs to the type-B carboxylesterase/lipase family.</text>
</comment>
<evidence type="ECO:0000259" key="6">
    <source>
        <dbReference type="Pfam" id="PF00135"/>
    </source>
</evidence>
<dbReference type="PANTHER" id="PTHR43142:SF1">
    <property type="entry name" value="CARBOXYLIC ESTER HYDROLASE"/>
    <property type="match status" value="1"/>
</dbReference>
<accession>A0A5N4B4P2</accession>
<dbReference type="Pfam" id="PF00135">
    <property type="entry name" value="COesterase"/>
    <property type="match status" value="2"/>
</dbReference>
<evidence type="ECO:0000256" key="4">
    <source>
        <dbReference type="ARBA" id="ARBA00023157"/>
    </source>
</evidence>
<dbReference type="InterPro" id="IPR002018">
    <property type="entry name" value="CarbesteraseB"/>
</dbReference>
<protein>
    <recommendedName>
        <fullName evidence="6">Carboxylesterase type B domain-containing protein</fullName>
    </recommendedName>
</protein>
<dbReference type="InParanoid" id="A0A5N4B4P2"/>
<keyword evidence="8" id="KW-1185">Reference proteome</keyword>
<dbReference type="Proteomes" id="UP000327044">
    <property type="component" value="Unassembled WGS sequence"/>
</dbReference>
<comment type="caution">
    <text evidence="7">The sequence shown here is derived from an EMBL/GenBank/DDBJ whole genome shotgun (WGS) entry which is preliminary data.</text>
</comment>
<dbReference type="InterPro" id="IPR019819">
    <property type="entry name" value="Carboxylesterase_B_CS"/>
</dbReference>
<dbReference type="FunFam" id="3.40.50.1820:FF:000092">
    <property type="entry name" value="Carboxylic ester hydrolase"/>
    <property type="match status" value="2"/>
</dbReference>
<feature type="domain" description="Carboxylesterase type B" evidence="6">
    <location>
        <begin position="545"/>
        <end position="1065"/>
    </location>
</feature>
<dbReference type="InterPro" id="IPR029058">
    <property type="entry name" value="AB_hydrolase_fold"/>
</dbReference>
<keyword evidence="2" id="KW-0719">Serine esterase</keyword>
<evidence type="ECO:0000256" key="1">
    <source>
        <dbReference type="ARBA" id="ARBA00005964"/>
    </source>
</evidence>
<evidence type="ECO:0000256" key="3">
    <source>
        <dbReference type="ARBA" id="ARBA00022801"/>
    </source>
</evidence>
<proteinExistence type="inferred from homology"/>
<dbReference type="SUPFAM" id="SSF53474">
    <property type="entry name" value="alpha/beta-Hydrolases"/>
    <property type="match status" value="2"/>
</dbReference>
<name>A0A5N4B4P2_PHOPY</name>